<evidence type="ECO:0000256" key="3">
    <source>
        <dbReference type="ARBA" id="ARBA00010617"/>
    </source>
</evidence>
<dbReference type="GO" id="GO:0005506">
    <property type="term" value="F:iron ion binding"/>
    <property type="evidence" value="ECO:0007669"/>
    <property type="project" value="InterPro"/>
</dbReference>
<name>A0A1B0VRQ2_9LAMI</name>
<evidence type="ECO:0000256" key="5">
    <source>
        <dbReference type="ARBA" id="ARBA00022692"/>
    </source>
</evidence>
<dbReference type="GO" id="GO:0016020">
    <property type="term" value="C:membrane"/>
    <property type="evidence" value="ECO:0007669"/>
    <property type="project" value="UniProtKB-SubCell"/>
</dbReference>
<dbReference type="Gene3D" id="1.10.630.10">
    <property type="entry name" value="Cytochrome P450"/>
    <property type="match status" value="1"/>
</dbReference>
<dbReference type="InterPro" id="IPR017972">
    <property type="entry name" value="Cyt_P450_CS"/>
</dbReference>
<evidence type="ECO:0000256" key="10">
    <source>
        <dbReference type="ARBA" id="ARBA00023033"/>
    </source>
</evidence>
<feature type="binding site" description="axial binding residue" evidence="12">
    <location>
        <position position="441"/>
    </location>
    <ligand>
        <name>heme</name>
        <dbReference type="ChEBI" id="CHEBI:30413"/>
    </ligand>
    <ligandPart>
        <name>Fe</name>
        <dbReference type="ChEBI" id="CHEBI:18248"/>
    </ligandPart>
</feature>
<keyword evidence="11 14" id="KW-0472">Membrane</keyword>
<evidence type="ECO:0000256" key="13">
    <source>
        <dbReference type="RuleBase" id="RU000461"/>
    </source>
</evidence>
<keyword evidence="9 12" id="KW-0408">Iron</keyword>
<dbReference type="GO" id="GO:0020037">
    <property type="term" value="F:heme binding"/>
    <property type="evidence" value="ECO:0007669"/>
    <property type="project" value="InterPro"/>
</dbReference>
<evidence type="ECO:0000256" key="8">
    <source>
        <dbReference type="ARBA" id="ARBA00023002"/>
    </source>
</evidence>
<feature type="transmembrane region" description="Helical" evidence="14">
    <location>
        <begin position="6"/>
        <end position="24"/>
    </location>
</feature>
<evidence type="ECO:0000313" key="15">
    <source>
        <dbReference type="EMBL" id="AMZ03403.1"/>
    </source>
</evidence>
<sequence>MELVEVIVVVVGAAALGVVLWSHLKPEGRKLPPGPSPLPIFGNIFQLTGPNTCESFANLSKKYGPVMSLRLGSLFTVVISSPEMAKEVLTNTDFLERPLMQAVHAHDHAQFSIAFLPVTTPKWKQLRRICQEQMFASRILEKSQPLRHQKLQELIDHVQKCCDAGRAVTIRDAAFATTLNLMSVTMFSADATELDSSVTAELRELMAGVVTVLGTPNFADFFPILKYLDPQGVRRKAHFHYGKMFDHIKSRMAERVELKKANPNHLKHDDFLEKILDISLRRDYELTIQDITHLLVDLYVAGSESTVMSIEWIMSELMLHPQSLAKLKAELRSVMGERKMIQESEDISRLPFLNAVIKETLRLHPPGPLLFPRQNTNDVELNGYFIPKGTQILVNEWAIGRDPSVWPNPESFVPERFLDKNIDYKGQDPQLVPFGSGRRICLGIPIAHRMVHSTVAALIHNFEWKFAPDGSEYNRELFSGPALRREVPLNLIPLNPSF</sequence>
<evidence type="ECO:0000256" key="1">
    <source>
        <dbReference type="ARBA" id="ARBA00001971"/>
    </source>
</evidence>
<dbReference type="InterPro" id="IPR036396">
    <property type="entry name" value="Cyt_P450_sf"/>
</dbReference>
<keyword evidence="4 12" id="KW-0349">Heme</keyword>
<dbReference type="PRINTS" id="PR00385">
    <property type="entry name" value="P450"/>
</dbReference>
<dbReference type="Pfam" id="PF00067">
    <property type="entry name" value="p450"/>
    <property type="match status" value="1"/>
</dbReference>
<keyword evidence="6 12" id="KW-0479">Metal-binding</keyword>
<evidence type="ECO:0000256" key="6">
    <source>
        <dbReference type="ARBA" id="ARBA00022723"/>
    </source>
</evidence>
<dbReference type="PROSITE" id="PS00086">
    <property type="entry name" value="CYTOCHROME_P450"/>
    <property type="match status" value="1"/>
</dbReference>
<evidence type="ECO:0000256" key="12">
    <source>
        <dbReference type="PIRSR" id="PIRSR602401-1"/>
    </source>
</evidence>
<evidence type="ECO:0000256" key="9">
    <source>
        <dbReference type="ARBA" id="ARBA00023004"/>
    </source>
</evidence>
<comment type="similarity">
    <text evidence="3 13">Belongs to the cytochrome P450 family.</text>
</comment>
<organism evidence="15">
    <name type="scientific">Plectranthus barbatus</name>
    <dbReference type="NCBI Taxonomy" id="41228"/>
    <lineage>
        <taxon>Eukaryota</taxon>
        <taxon>Viridiplantae</taxon>
        <taxon>Streptophyta</taxon>
        <taxon>Embryophyta</taxon>
        <taxon>Tracheophyta</taxon>
        <taxon>Spermatophyta</taxon>
        <taxon>Magnoliopsida</taxon>
        <taxon>eudicotyledons</taxon>
        <taxon>Gunneridae</taxon>
        <taxon>Pentapetalae</taxon>
        <taxon>asterids</taxon>
        <taxon>lamiids</taxon>
        <taxon>Lamiales</taxon>
        <taxon>Lamiaceae</taxon>
        <taxon>Nepetoideae</taxon>
        <taxon>Ocimeae</taxon>
        <taxon>Plectranthinae</taxon>
        <taxon>Plectranthus</taxon>
    </lineage>
</organism>
<dbReference type="CDD" id="cd11073">
    <property type="entry name" value="CYP76-like"/>
    <property type="match status" value="1"/>
</dbReference>
<protein>
    <submittedName>
        <fullName evidence="15">Cytochrome P450 CYP76AH16</fullName>
    </submittedName>
</protein>
<keyword evidence="10 13" id="KW-0503">Monooxygenase</keyword>
<dbReference type="AlphaFoldDB" id="A0A1B0VRQ2"/>
<evidence type="ECO:0000256" key="11">
    <source>
        <dbReference type="ARBA" id="ARBA00023136"/>
    </source>
</evidence>
<dbReference type="EMBL" id="KT382359">
    <property type="protein sequence ID" value="AMZ03403.1"/>
    <property type="molecule type" value="mRNA"/>
</dbReference>
<dbReference type="PANTHER" id="PTHR47950:SF4">
    <property type="entry name" value="GERANIOL 8-HYDROXYLASE-LIKE"/>
    <property type="match status" value="1"/>
</dbReference>
<dbReference type="GO" id="GO:0016114">
    <property type="term" value="P:terpenoid biosynthetic process"/>
    <property type="evidence" value="ECO:0007669"/>
    <property type="project" value="UniProtKB-ARBA"/>
</dbReference>
<evidence type="ECO:0000256" key="7">
    <source>
        <dbReference type="ARBA" id="ARBA00022989"/>
    </source>
</evidence>
<dbReference type="SUPFAM" id="SSF48264">
    <property type="entry name" value="Cytochrome P450"/>
    <property type="match status" value="1"/>
</dbReference>
<proteinExistence type="evidence at transcript level"/>
<evidence type="ECO:0000256" key="2">
    <source>
        <dbReference type="ARBA" id="ARBA00004167"/>
    </source>
</evidence>
<dbReference type="InterPro" id="IPR001128">
    <property type="entry name" value="Cyt_P450"/>
</dbReference>
<reference evidence="15" key="1">
    <citation type="submission" date="2015-08" db="EMBL/GenBank/DDBJ databases">
        <title>Elucidation of the biosynthetic pathway of forskolin and production in yeast.</title>
        <authorList>
            <person name="Pateraki I."/>
            <person name="Andersen-Ranberg J."/>
            <person name="Jensen N.B."/>
            <person name="Wubshet S.G."/>
            <person name="Staerk D."/>
            <person name="Hallstrroem B."/>
            <person name="Hamberger B."/>
            <person name="Olsen C.E."/>
            <person name="Hansen J."/>
            <person name="Moeller B.L."/>
            <person name="Hamberger B."/>
        </authorList>
    </citation>
    <scope>NUCLEOTIDE SEQUENCE</scope>
</reference>
<dbReference type="GO" id="GO:0004497">
    <property type="term" value="F:monooxygenase activity"/>
    <property type="evidence" value="ECO:0007669"/>
    <property type="project" value="UniProtKB-KW"/>
</dbReference>
<dbReference type="SMR" id="A0A1B0VRQ2"/>
<dbReference type="PRINTS" id="PR00463">
    <property type="entry name" value="EP450I"/>
</dbReference>
<keyword evidence="8 13" id="KW-0560">Oxidoreductase</keyword>
<evidence type="ECO:0000256" key="4">
    <source>
        <dbReference type="ARBA" id="ARBA00022617"/>
    </source>
</evidence>
<dbReference type="InterPro" id="IPR002401">
    <property type="entry name" value="Cyt_P450_E_grp-I"/>
</dbReference>
<comment type="cofactor">
    <cofactor evidence="1 12">
        <name>heme</name>
        <dbReference type="ChEBI" id="CHEBI:30413"/>
    </cofactor>
</comment>
<dbReference type="PANTHER" id="PTHR47950">
    <property type="entry name" value="CYTOCHROME P450, FAMILY 76, SUBFAMILY C, POLYPEPTIDE 5-RELATED"/>
    <property type="match status" value="1"/>
</dbReference>
<accession>A0A1B0VRQ2</accession>
<keyword evidence="7 14" id="KW-1133">Transmembrane helix</keyword>
<comment type="subcellular location">
    <subcellularLocation>
        <location evidence="2">Membrane</location>
        <topology evidence="2">Single-pass membrane protein</topology>
    </subcellularLocation>
</comment>
<keyword evidence="5 14" id="KW-0812">Transmembrane</keyword>
<evidence type="ECO:0000256" key="14">
    <source>
        <dbReference type="SAM" id="Phobius"/>
    </source>
</evidence>
<dbReference type="GO" id="GO:0016705">
    <property type="term" value="F:oxidoreductase activity, acting on paired donors, with incorporation or reduction of molecular oxygen"/>
    <property type="evidence" value="ECO:0007669"/>
    <property type="project" value="InterPro"/>
</dbReference>